<dbReference type="InterPro" id="IPR051342">
    <property type="entry name" value="PDZ_scaffold"/>
</dbReference>
<dbReference type="FunFam" id="2.30.42.10:FF:000072">
    <property type="entry name" value="multiple PDZ domain protein isoform X1"/>
    <property type="match status" value="1"/>
</dbReference>
<dbReference type="CDD" id="cd06675">
    <property type="entry name" value="PDZ12_MUPP1-like"/>
    <property type="match status" value="1"/>
</dbReference>
<feature type="domain" description="PDZ" evidence="20">
    <location>
        <begin position="1589"/>
        <end position="1672"/>
    </location>
</feature>
<dbReference type="CDD" id="cd06671">
    <property type="entry name" value="PDZ7_MUPP1-PD6_PATJ-like"/>
    <property type="match status" value="1"/>
</dbReference>
<evidence type="ECO:0000256" key="15">
    <source>
        <dbReference type="ARBA" id="ARBA00034105"/>
    </source>
</evidence>
<evidence type="ECO:0000256" key="1">
    <source>
        <dbReference type="ARBA" id="ARBA00004221"/>
    </source>
</evidence>
<protein>
    <recommendedName>
        <fullName evidence="17">Multiple PDZ domain protein</fullName>
    </recommendedName>
    <alternativeName>
        <fullName evidence="18">Multi-PDZ domain protein 1</fullName>
    </alternativeName>
</protein>
<keyword evidence="13" id="KW-0966">Cell projection</keyword>
<keyword evidence="23" id="KW-1185">Reference proteome</keyword>
<evidence type="ECO:0000256" key="19">
    <source>
        <dbReference type="SAM" id="MobiDB-lite"/>
    </source>
</evidence>
<keyword evidence="12" id="KW-0472">Membrane</keyword>
<dbReference type="InterPro" id="IPR036892">
    <property type="entry name" value="L27_dom_sf"/>
</dbReference>
<feature type="compositionally biased region" description="Acidic residues" evidence="19">
    <location>
        <begin position="1115"/>
        <end position="1125"/>
    </location>
</feature>
<dbReference type="FunFam" id="2.30.42.10:FF:000110">
    <property type="entry name" value="multiple PDZ domain protein isoform X2"/>
    <property type="match status" value="1"/>
</dbReference>
<dbReference type="FunFam" id="2.30.42.10:FF:000093">
    <property type="entry name" value="multiple PDZ domain protein isoform X1"/>
    <property type="match status" value="1"/>
</dbReference>
<sequence>MRRLADTQRALQAVERLQAKLKERGEVPTEEKLSLLRSVLQSPLFHQILALQKSVQHLRDQKRINSEISFRVLILNEYICVWMTKGRYVTHVELQKPASGGLGFSVVGLKSENRGELGIFIQEIQPGSVAHCDGKLKEADQILAINGQPLDHTVTHQQAISILQSASEKVQLSVARGPIPQLTSPVVSRTPSAASTLSAHSSKWQHVEAIELVNDGTGLGFGIVGGKTTGVIVKTILPGGVADQDGRLRSGDHILRIADTDLFGMGSDQVAQVLRQCGNRVKLVVTRGPVEETPSAVMSVVLPTVAEQQVNEEIEAFDVSLSKNTQGLGITIAGYVADKNSEPSGIFVKSITKDSAVDQDGRIHVGDQIIAVDGVNIQGYTNQQAVEVLRHTGQTVHLKLIRRGFRPGDEEEPPAVTPIVSVLSPSATIPTTATVMKELELERSTAQQPTQGPKLTPTEEDELMKKWQEILGPNNEVVVAQVEKFTENSGLGISLEASGGHHYIRSVLPEGPVGRCAKLFSGDELLEVNGISLIGETHKEVVRILKELPICVYMTCCRPAPDLQIDMDTVQPEPDAFPTEYKLKVQSYIFSETNDIEDPQDTVTEEAIGSPLAMWEMEIQNIELEKGEGGLGFSILDYQDPLDPSKTVIVIRSLVPNGVAETDGRLLPGDRLMYVNSTNLENATLEDAVQALKGAKVGKVQIGVAKPLPVSNIIPILAFDFISEPCEILKYFNPLSQIDTSEGDLSDDKVLDHTYSGMEDDTFQASMIALHGSSCSADLDCLQSSTPKVKKKISQITNAWNNENTLCFMPSEFILISFYTLLRFLGRFLMVQIFNNQCLRVSVCLIQMLTKPRFTICSKGMTVSAMKDGLGMVIRSIIHGGSISRDGRLGVGDLILAINGEPTTNLSNVQARAMLRRHSLIGPDLGVTYVPAEYLEEYKAGHEQAKDDIFTETDIPSLPEREEGEGEESASCSNWNQPRKVELFREPGKSLGISIVGGRGMGSRLSNGEVMRGIFIKHILEDSPAGHNGTLKTGDRIVEVDGVDLRDASHEEAVEAIRKAGNPVSFVVQSIIHRARASPTGSVLPLPVVPHVGESDTDKLADIPGRPAETVEQSKEEEEEEEDEFGYSWKNIIQRYGSLPGVLHMIELEKGKTGLGLSLAGNRDRSRMSVFVVGIDPKGAAGRDGRMGVGDELLEINGQVLYGQSHQNASSIIKINISATSDLHPVFNCVSLPLLAPFPGPSRSSTPSTLACDPATCPIIPGCETTIEISKGRTGLGLSIVGGCDTLLGAIIIHEVYEEGAASKDGRLWAGDQILEVNSIDLRAASHDEAINVLRQTPQKVRLTVYRDEAQYKEEELWDSFTVELCKKPGQGLGLSIVGRRNDTGVFVSDIVKGGLVDVDGRLMQGDQILSVNSEDVRSATQEAVAALLKCCVGPIKMEVGRFKAGPFHSERRLSAYSLECFSAEQQDIRTVEFTKGPGDSLGISIAGGVGSPLGDIPIFIAMMNPNGLAAQTQLKMGDRIVSICGTSAEGMSHSQAVALLKNATGTIQLQVVAGGDTTVTGPTQKQDGGSLTPSCIFQDDIGPPQYKTITLERGPDGLGFSIVGGHGSPHGDLPIYVKTVFGKGAAAEDGRLKRGDQIIAVNGQSLEGVTHEEAVGILKRTKGTVTLTVLS</sequence>
<organism evidence="22 23">
    <name type="scientific">Poecilia mexicana</name>
    <dbReference type="NCBI Taxonomy" id="48701"/>
    <lineage>
        <taxon>Eukaryota</taxon>
        <taxon>Metazoa</taxon>
        <taxon>Chordata</taxon>
        <taxon>Craniata</taxon>
        <taxon>Vertebrata</taxon>
        <taxon>Euteleostomi</taxon>
        <taxon>Actinopterygii</taxon>
        <taxon>Neopterygii</taxon>
        <taxon>Teleostei</taxon>
        <taxon>Neoteleostei</taxon>
        <taxon>Acanthomorphata</taxon>
        <taxon>Ovalentaria</taxon>
        <taxon>Atherinomorphae</taxon>
        <taxon>Cyprinodontiformes</taxon>
        <taxon>Poeciliidae</taxon>
        <taxon>Poeciliinae</taxon>
        <taxon>Poecilia</taxon>
    </lineage>
</organism>
<dbReference type="SUPFAM" id="SSF50156">
    <property type="entry name" value="PDZ domain-like"/>
    <property type="match status" value="12"/>
</dbReference>
<evidence type="ECO:0000256" key="8">
    <source>
        <dbReference type="ARBA" id="ARBA00022599"/>
    </source>
</evidence>
<dbReference type="FunFam" id="2.30.42.10:FF:000070">
    <property type="entry name" value="Multiple PDZ domain protein"/>
    <property type="match status" value="1"/>
</dbReference>
<dbReference type="FunFam" id="2.30.42.10:FF:000038">
    <property type="entry name" value="Multiple PDZ domain protein isoform X1"/>
    <property type="match status" value="1"/>
</dbReference>
<feature type="domain" description="PDZ" evidence="20">
    <location>
        <begin position="1145"/>
        <end position="1214"/>
    </location>
</feature>
<keyword evidence="4" id="KW-0796">Tight junction</keyword>
<dbReference type="STRING" id="48701.ENSPMEP00000017289"/>
<feature type="domain" description="PDZ" evidence="20">
    <location>
        <begin position="980"/>
        <end position="1068"/>
    </location>
</feature>
<dbReference type="PANTHER" id="PTHR19964:SF10">
    <property type="entry name" value="MULTIPLE PDZ DOMAIN PROTEIN"/>
    <property type="match status" value="1"/>
</dbReference>
<evidence type="ECO:0000256" key="12">
    <source>
        <dbReference type="ARBA" id="ARBA00023136"/>
    </source>
</evidence>
<dbReference type="CDD" id="cd06676">
    <property type="entry name" value="PDZ13_MUPP1-like"/>
    <property type="match status" value="1"/>
</dbReference>
<feature type="domain" description="PDZ" evidence="20">
    <location>
        <begin position="1266"/>
        <end position="1349"/>
    </location>
</feature>
<evidence type="ECO:0000256" key="18">
    <source>
        <dbReference type="ARBA" id="ARBA00075678"/>
    </source>
</evidence>
<feature type="domain" description="PDZ" evidence="20">
    <location>
        <begin position="91"/>
        <end position="178"/>
    </location>
</feature>
<keyword evidence="5" id="KW-1003">Cell membrane</keyword>
<dbReference type="CDD" id="cd06791">
    <property type="entry name" value="PDZ3_MUPP1-like"/>
    <property type="match status" value="1"/>
</dbReference>
<dbReference type="GO" id="GO:0005923">
    <property type="term" value="C:bicellular tight junction"/>
    <property type="evidence" value="ECO:0007669"/>
    <property type="project" value="UniProtKB-SubCell"/>
</dbReference>
<dbReference type="CDD" id="cd06689">
    <property type="entry name" value="PDZ1_MUPP1-like"/>
    <property type="match status" value="1"/>
</dbReference>
<evidence type="ECO:0000256" key="7">
    <source>
        <dbReference type="ARBA" id="ARBA00022553"/>
    </source>
</evidence>
<dbReference type="CDD" id="cd06673">
    <property type="entry name" value="PDZ10_MUPP1-PDZ8_PATJ-like"/>
    <property type="match status" value="1"/>
</dbReference>
<dbReference type="PANTHER" id="PTHR19964">
    <property type="entry name" value="MULTIPLE PDZ DOMAIN PROTEIN"/>
    <property type="match status" value="1"/>
</dbReference>
<evidence type="ECO:0000256" key="13">
    <source>
        <dbReference type="ARBA" id="ARBA00023273"/>
    </source>
</evidence>
<feature type="domain" description="L27" evidence="21">
    <location>
        <begin position="3"/>
        <end position="63"/>
    </location>
</feature>
<dbReference type="PROSITE" id="PS51022">
    <property type="entry name" value="L27"/>
    <property type="match status" value="1"/>
</dbReference>
<dbReference type="Pfam" id="PF00595">
    <property type="entry name" value="PDZ"/>
    <property type="match status" value="12"/>
</dbReference>
<evidence type="ECO:0000313" key="23">
    <source>
        <dbReference type="Proteomes" id="UP000261480"/>
    </source>
</evidence>
<evidence type="ECO:0000259" key="20">
    <source>
        <dbReference type="PROSITE" id="PS50106"/>
    </source>
</evidence>
<dbReference type="SMART" id="SM00228">
    <property type="entry name" value="PDZ"/>
    <property type="match status" value="12"/>
</dbReference>
<dbReference type="SMART" id="SM00569">
    <property type="entry name" value="L27"/>
    <property type="match status" value="1"/>
</dbReference>
<dbReference type="FunFam" id="2.30.42.10:FF:000057">
    <property type="entry name" value="multiple PDZ domain protein isoform X1"/>
    <property type="match status" value="1"/>
</dbReference>
<keyword evidence="8" id="KW-0771">Synaptosome</keyword>
<evidence type="ECO:0000256" key="6">
    <source>
        <dbReference type="ARBA" id="ARBA00022481"/>
    </source>
</evidence>
<dbReference type="Proteomes" id="UP000261480">
    <property type="component" value="Unplaced"/>
</dbReference>
<evidence type="ECO:0000256" key="17">
    <source>
        <dbReference type="ARBA" id="ARBA00073626"/>
    </source>
</evidence>
<evidence type="ECO:0000256" key="16">
    <source>
        <dbReference type="ARBA" id="ARBA00057502"/>
    </source>
</evidence>
<evidence type="ECO:0000256" key="14">
    <source>
        <dbReference type="ARBA" id="ARBA00034102"/>
    </source>
</evidence>
<keyword evidence="9" id="KW-0677">Repeat</keyword>
<dbReference type="CDD" id="cd06667">
    <property type="entry name" value="PDZ2_MUPP1-like"/>
    <property type="match status" value="1"/>
</dbReference>
<dbReference type="InterPro" id="IPR032078">
    <property type="entry name" value="MPDZ_u10"/>
</dbReference>
<dbReference type="Pfam" id="PF16667">
    <property type="entry name" value="MPDZ_u10"/>
    <property type="match status" value="1"/>
</dbReference>
<feature type="domain" description="PDZ" evidence="20">
    <location>
        <begin position="479"/>
        <end position="560"/>
    </location>
</feature>
<evidence type="ECO:0000256" key="4">
    <source>
        <dbReference type="ARBA" id="ARBA00022427"/>
    </source>
</evidence>
<feature type="domain" description="PDZ" evidence="20">
    <location>
        <begin position="209"/>
        <end position="289"/>
    </location>
</feature>
<comment type="function">
    <text evidence="16">Member of the NMDAR signaling complex that may play a role in control of AMPAR potentiation and synaptic plasticity in excitatory synapses. Promotes clustering of HT2RC at the cell surface.</text>
</comment>
<keyword evidence="11" id="KW-0770">Synapse</keyword>
<dbReference type="Ensembl" id="ENSPMET00000033729.1">
    <property type="protein sequence ID" value="ENSPMEP00000017289.1"/>
    <property type="gene ID" value="ENSPMEG00000020194.1"/>
</dbReference>
<feature type="region of interest" description="Disordered" evidence="19">
    <location>
        <begin position="1097"/>
        <end position="1125"/>
    </location>
</feature>
<dbReference type="InterPro" id="IPR036034">
    <property type="entry name" value="PDZ_sf"/>
</dbReference>
<dbReference type="FunFam" id="2.30.42.10:FF:000058">
    <property type="entry name" value="multiple PDZ domain protein isoform X1"/>
    <property type="match status" value="1"/>
</dbReference>
<evidence type="ECO:0000256" key="5">
    <source>
        <dbReference type="ARBA" id="ARBA00022475"/>
    </source>
</evidence>
<name>A0A3B3XQE4_9TELE</name>
<dbReference type="CDD" id="cd06669">
    <property type="entry name" value="PDZ5_MUPP1-like"/>
    <property type="match status" value="1"/>
</dbReference>
<dbReference type="SUPFAM" id="SSF101288">
    <property type="entry name" value="L27 domain"/>
    <property type="match status" value="1"/>
</dbReference>
<dbReference type="GO" id="GO:0016324">
    <property type="term" value="C:apical plasma membrane"/>
    <property type="evidence" value="ECO:0007669"/>
    <property type="project" value="UniProtKB-SubCell"/>
</dbReference>
<feature type="domain" description="PDZ" evidence="20">
    <location>
        <begin position="845"/>
        <end position="917"/>
    </location>
</feature>
<dbReference type="CDD" id="cd06670">
    <property type="entry name" value="PDZ6_MUPP1-like"/>
    <property type="match status" value="1"/>
</dbReference>
<evidence type="ECO:0000256" key="10">
    <source>
        <dbReference type="ARBA" id="ARBA00022949"/>
    </source>
</evidence>
<reference evidence="22" key="2">
    <citation type="submission" date="2025-09" db="UniProtKB">
        <authorList>
            <consortium name="Ensembl"/>
        </authorList>
    </citation>
    <scope>IDENTIFICATION</scope>
</reference>
<dbReference type="Gene3D" id="2.30.42.10">
    <property type="match status" value="12"/>
</dbReference>
<evidence type="ECO:0000259" key="21">
    <source>
        <dbReference type="PROSITE" id="PS51022"/>
    </source>
</evidence>
<dbReference type="CDD" id="cd06668">
    <property type="entry name" value="PDZ4_MUPP1-like"/>
    <property type="match status" value="1"/>
</dbReference>
<evidence type="ECO:0000313" key="22">
    <source>
        <dbReference type="Ensembl" id="ENSPMEP00000017289.1"/>
    </source>
</evidence>
<proteinExistence type="predicted"/>
<evidence type="ECO:0000256" key="11">
    <source>
        <dbReference type="ARBA" id="ARBA00023018"/>
    </source>
</evidence>
<keyword evidence="6" id="KW-0488">Methylation</keyword>
<dbReference type="CDD" id="cd06672">
    <property type="entry name" value="PDZ8_MUPP1-PDZ7_PATJ-PDZ2_INAD-like"/>
    <property type="match status" value="1"/>
</dbReference>
<comment type="subcellular location">
    <subcellularLocation>
        <location evidence="1">Apical cell membrane</location>
    </subcellularLocation>
    <subcellularLocation>
        <location evidence="3">Cell junction</location>
        <location evidence="3">Tight junction</location>
    </subcellularLocation>
    <subcellularLocation>
        <location evidence="2">Cell projection</location>
        <location evidence="2">Dendrite</location>
    </subcellularLocation>
    <subcellularLocation>
        <location evidence="15">Postsynaptic density</location>
    </subcellularLocation>
    <subcellularLocation>
        <location evidence="14">Synapse</location>
        <location evidence="14">Synaptosome</location>
    </subcellularLocation>
</comment>
<dbReference type="PROSITE" id="PS50106">
    <property type="entry name" value="PDZ"/>
    <property type="match status" value="12"/>
</dbReference>
<evidence type="ECO:0000256" key="2">
    <source>
        <dbReference type="ARBA" id="ARBA00004279"/>
    </source>
</evidence>
<reference evidence="22" key="1">
    <citation type="submission" date="2025-08" db="UniProtKB">
        <authorList>
            <consortium name="Ensembl"/>
        </authorList>
    </citation>
    <scope>IDENTIFICATION</scope>
</reference>
<evidence type="ECO:0000256" key="3">
    <source>
        <dbReference type="ARBA" id="ARBA00004435"/>
    </source>
</evidence>
<feature type="domain" description="PDZ" evidence="20">
    <location>
        <begin position="621"/>
        <end position="695"/>
    </location>
</feature>
<dbReference type="CDD" id="cd06674">
    <property type="entry name" value="PDZ11_MUPP1-PDZ9_PATJ-like"/>
    <property type="match status" value="1"/>
</dbReference>
<evidence type="ECO:0000256" key="9">
    <source>
        <dbReference type="ARBA" id="ARBA00022737"/>
    </source>
</evidence>
<dbReference type="GO" id="GO:0030425">
    <property type="term" value="C:dendrite"/>
    <property type="evidence" value="ECO:0007669"/>
    <property type="project" value="UniProtKB-SubCell"/>
</dbReference>
<dbReference type="Pfam" id="PF09045">
    <property type="entry name" value="L27_2"/>
    <property type="match status" value="1"/>
</dbReference>
<dbReference type="Gene3D" id="1.10.287.650">
    <property type="entry name" value="L27 domain"/>
    <property type="match status" value="1"/>
</dbReference>
<dbReference type="InterPro" id="IPR015132">
    <property type="entry name" value="L27_2"/>
</dbReference>
<keyword evidence="7" id="KW-0597">Phosphoprotein</keyword>
<dbReference type="InterPro" id="IPR004172">
    <property type="entry name" value="L27_dom"/>
</dbReference>
<dbReference type="FunFam" id="2.30.42.10:FF:000051">
    <property type="entry name" value="Multiple PDZ domain protein isoform X1"/>
    <property type="match status" value="1"/>
</dbReference>
<feature type="domain" description="PDZ" evidence="20">
    <location>
        <begin position="318"/>
        <end position="404"/>
    </location>
</feature>
<feature type="domain" description="PDZ" evidence="20">
    <location>
        <begin position="1362"/>
        <end position="1444"/>
    </location>
</feature>
<keyword evidence="10" id="KW-0965">Cell junction</keyword>
<dbReference type="GO" id="GO:0014069">
    <property type="term" value="C:postsynaptic density"/>
    <property type="evidence" value="ECO:0007669"/>
    <property type="project" value="UniProtKB-SubCell"/>
</dbReference>
<accession>A0A3B3XQE4</accession>
<dbReference type="InterPro" id="IPR001478">
    <property type="entry name" value="PDZ"/>
</dbReference>
<feature type="domain" description="PDZ" evidence="20">
    <location>
        <begin position="1471"/>
        <end position="1556"/>
    </location>
</feature>